<keyword evidence="7" id="KW-1185">Reference proteome</keyword>
<evidence type="ECO:0000313" key="6">
    <source>
        <dbReference type="EMBL" id="UYU17963.1"/>
    </source>
</evidence>
<sequence>MPVDDIKPTRAGLLIVRRRMALAERVHRLLSMKLDGMMLDLVGLTEQAARERQELEEKYAGAREMVAVAAMMEGATGVLLAALSVEAYPSYTTGHRNVFGVRLPDLEPVMVRKTLDQRGYGILGTSSVIDDAADAYEELLEAIIATAELEGGIKHLLDDIEKTRRRVNALEFKIIPELEEARRFIENQRDEMERQEWTRLRRIKKIKAKRTGGL</sequence>
<accession>A0AAX3E7I9</accession>
<protein>
    <recommendedName>
        <fullName evidence="4">A-type ATP synthase subunit D</fullName>
    </recommendedName>
</protein>
<organism evidence="6 7">
    <name type="scientific">Methanoculleus submarinus</name>
    <dbReference type="NCBI Taxonomy" id="204050"/>
    <lineage>
        <taxon>Archaea</taxon>
        <taxon>Methanobacteriati</taxon>
        <taxon>Methanobacteriota</taxon>
        <taxon>Stenosarchaea group</taxon>
        <taxon>Methanomicrobia</taxon>
        <taxon>Methanomicrobiales</taxon>
        <taxon>Methanomicrobiaceae</taxon>
        <taxon>Methanoculleus</taxon>
    </lineage>
</organism>
<dbReference type="RefSeq" id="WP_011843434.1">
    <property type="nucleotide sequence ID" value="NZ_CP109831.1"/>
</dbReference>
<dbReference type="NCBIfam" id="TIGR00309">
    <property type="entry name" value="V_ATPase_subD"/>
    <property type="match status" value="1"/>
</dbReference>
<dbReference type="HAMAP" id="MF_00271">
    <property type="entry name" value="ATP_synth_D_arch"/>
    <property type="match status" value="1"/>
</dbReference>
<dbReference type="GeneID" id="4847097"/>
<dbReference type="Gene3D" id="1.10.287.3240">
    <property type="match status" value="1"/>
</dbReference>
<dbReference type="Pfam" id="PF01813">
    <property type="entry name" value="ATP-synt_D"/>
    <property type="match status" value="1"/>
</dbReference>
<feature type="coiled-coil region" evidence="5">
    <location>
        <begin position="153"/>
        <end position="198"/>
    </location>
</feature>
<evidence type="ECO:0000256" key="3">
    <source>
        <dbReference type="ARBA" id="ARBA00023065"/>
    </source>
</evidence>
<dbReference type="GO" id="GO:0005524">
    <property type="term" value="F:ATP binding"/>
    <property type="evidence" value="ECO:0007669"/>
    <property type="project" value="UniProtKB-UniRule"/>
</dbReference>
<dbReference type="EMBL" id="CP109831">
    <property type="protein sequence ID" value="UYU17963.1"/>
    <property type="molecule type" value="Genomic_DNA"/>
</dbReference>
<keyword evidence="4" id="KW-0472">Membrane</keyword>
<proteinExistence type="inferred from homology"/>
<dbReference type="GO" id="GO:0046961">
    <property type="term" value="F:proton-transporting ATPase activity, rotational mechanism"/>
    <property type="evidence" value="ECO:0007669"/>
    <property type="project" value="InterPro"/>
</dbReference>
<dbReference type="KEGG" id="msum:OH143_09675"/>
<comment type="similarity">
    <text evidence="1 4">Belongs to the V-ATPase D subunit family.</text>
</comment>
<dbReference type="PANTHER" id="PTHR11671">
    <property type="entry name" value="V-TYPE ATP SYNTHASE SUBUNIT D"/>
    <property type="match status" value="1"/>
</dbReference>
<evidence type="ECO:0000256" key="4">
    <source>
        <dbReference type="HAMAP-Rule" id="MF_00271"/>
    </source>
</evidence>
<comment type="subcellular location">
    <subcellularLocation>
        <location evidence="4">Cell membrane</location>
        <topology evidence="4">Peripheral membrane protein</topology>
    </subcellularLocation>
</comment>
<dbReference type="GO" id="GO:0042777">
    <property type="term" value="P:proton motive force-driven plasma membrane ATP synthesis"/>
    <property type="evidence" value="ECO:0007669"/>
    <property type="project" value="UniProtKB-UniRule"/>
</dbReference>
<dbReference type="InterPro" id="IPR002699">
    <property type="entry name" value="V_ATPase_D"/>
</dbReference>
<comment type="function">
    <text evidence="4">Component of the A-type ATP synthase that produces ATP from ADP in the presence of a proton gradient across the membrane.</text>
</comment>
<comment type="subunit">
    <text evidence="4">Has multiple subunits with at least A(3), B(3), C, D, E, F, H, I and proteolipid K(x).</text>
</comment>
<keyword evidence="2 4" id="KW-0813">Transport</keyword>
<evidence type="ECO:0000313" key="7">
    <source>
        <dbReference type="Proteomes" id="UP001156196"/>
    </source>
</evidence>
<dbReference type="GO" id="GO:0046933">
    <property type="term" value="F:proton-transporting ATP synthase activity, rotational mechanism"/>
    <property type="evidence" value="ECO:0007669"/>
    <property type="project" value="UniProtKB-UniRule"/>
</dbReference>
<name>A0AAX3E7I9_9EURY</name>
<evidence type="ECO:0000256" key="2">
    <source>
        <dbReference type="ARBA" id="ARBA00022448"/>
    </source>
</evidence>
<evidence type="ECO:0000256" key="5">
    <source>
        <dbReference type="SAM" id="Coils"/>
    </source>
</evidence>
<dbReference type="AlphaFoldDB" id="A0AAX3E7I9"/>
<keyword evidence="4" id="KW-1003">Cell membrane</keyword>
<keyword evidence="4" id="KW-0375">Hydrogen ion transport</keyword>
<reference evidence="6" key="1">
    <citation type="submission" date="2022-10" db="EMBL/GenBank/DDBJ databases">
        <title>Complete genome of Methanoculleus submarinus DSM 15122.</title>
        <authorList>
            <person name="Chen S.-C."/>
            <person name="Lai S.-J."/>
            <person name="You Y.-T."/>
        </authorList>
    </citation>
    <scope>NUCLEOTIDE SEQUENCE</scope>
    <source>
        <strain evidence="6">DSM 15122</strain>
    </source>
</reference>
<dbReference type="GO" id="GO:0005886">
    <property type="term" value="C:plasma membrane"/>
    <property type="evidence" value="ECO:0007669"/>
    <property type="project" value="UniProtKB-SubCell"/>
</dbReference>
<keyword evidence="4" id="KW-0066">ATP synthesis</keyword>
<dbReference type="GeneID" id="76731161"/>
<evidence type="ECO:0000256" key="1">
    <source>
        <dbReference type="ARBA" id="ARBA00005850"/>
    </source>
</evidence>
<dbReference type="Proteomes" id="UP001156196">
    <property type="component" value="Chromosome"/>
</dbReference>
<gene>
    <name evidence="4" type="primary">atpD</name>
    <name evidence="6" type="ORF">OH143_09675</name>
</gene>
<keyword evidence="5" id="KW-0175">Coiled coil</keyword>
<keyword evidence="3 4" id="KW-0406">Ion transport</keyword>